<reference evidence="1" key="1">
    <citation type="submission" date="2023-10" db="EMBL/GenBank/DDBJ databases">
        <authorList>
            <person name="Rodriguez Cubillos JULIANA M."/>
            <person name="De Vega J."/>
        </authorList>
    </citation>
    <scope>NUCLEOTIDE SEQUENCE</scope>
</reference>
<comment type="caution">
    <text evidence="1">The sequence shown here is derived from an EMBL/GenBank/DDBJ whole genome shotgun (WGS) entry which is preliminary data.</text>
</comment>
<dbReference type="EMBL" id="CASHSV030000513">
    <property type="protein sequence ID" value="CAJ2668377.1"/>
    <property type="molecule type" value="Genomic_DNA"/>
</dbReference>
<protein>
    <submittedName>
        <fullName evidence="1">Uncharacterized protein</fullName>
    </submittedName>
</protein>
<gene>
    <name evidence="1" type="ORF">MILVUS5_LOCUS32768</name>
</gene>
<keyword evidence="2" id="KW-1185">Reference proteome</keyword>
<accession>A0ACB0LFT2</accession>
<proteinExistence type="predicted"/>
<sequence length="91" mass="10221">MCAAKDSDQGVEGATIEGDSKDELEVTGEGVDSVRLTSLLRKKFGHAELGKAEEKKDEEIVTWPYTYSVPHYPVYQIRNSYQYEDPSCSIM</sequence>
<dbReference type="Proteomes" id="UP001177021">
    <property type="component" value="Unassembled WGS sequence"/>
</dbReference>
<organism evidence="1 2">
    <name type="scientific">Trifolium pratense</name>
    <name type="common">Red clover</name>
    <dbReference type="NCBI Taxonomy" id="57577"/>
    <lineage>
        <taxon>Eukaryota</taxon>
        <taxon>Viridiplantae</taxon>
        <taxon>Streptophyta</taxon>
        <taxon>Embryophyta</taxon>
        <taxon>Tracheophyta</taxon>
        <taxon>Spermatophyta</taxon>
        <taxon>Magnoliopsida</taxon>
        <taxon>eudicotyledons</taxon>
        <taxon>Gunneridae</taxon>
        <taxon>Pentapetalae</taxon>
        <taxon>rosids</taxon>
        <taxon>fabids</taxon>
        <taxon>Fabales</taxon>
        <taxon>Fabaceae</taxon>
        <taxon>Papilionoideae</taxon>
        <taxon>50 kb inversion clade</taxon>
        <taxon>NPAAA clade</taxon>
        <taxon>Hologalegina</taxon>
        <taxon>IRL clade</taxon>
        <taxon>Trifolieae</taxon>
        <taxon>Trifolium</taxon>
    </lineage>
</organism>
<evidence type="ECO:0000313" key="2">
    <source>
        <dbReference type="Proteomes" id="UP001177021"/>
    </source>
</evidence>
<name>A0ACB0LFT2_TRIPR</name>
<evidence type="ECO:0000313" key="1">
    <source>
        <dbReference type="EMBL" id="CAJ2668377.1"/>
    </source>
</evidence>